<evidence type="ECO:0000256" key="4">
    <source>
        <dbReference type="SAM" id="MobiDB-lite"/>
    </source>
</evidence>
<proteinExistence type="inferred from homology"/>
<dbReference type="Gene3D" id="2.80.10.50">
    <property type="match status" value="1"/>
</dbReference>
<feature type="compositionally biased region" description="Basic and acidic residues" evidence="4">
    <location>
        <begin position="18"/>
        <end position="28"/>
    </location>
</feature>
<comment type="subcellular location">
    <subcellularLocation>
        <location evidence="1">Nucleus</location>
        <location evidence="1">Nucleolus</location>
    </subcellularLocation>
</comment>
<sequence>MPSKLSFKGEKPKKRKRTAGEDALDRPSAKPTKPQIEDEPEEQEDGWVDARLLEELNGPVLIAFAGHTPVALAADTAGKVFVSNLDSPATSMEPHDVRQVFVAAEIAGSKKYSLKSAQGKYLSCDKFGLLSCVKEAIGPQETWTPILKTDGDGWCFQNAYEKFLSCDENAKGGTMEIRGDAESVGFCETFKLRIQARFRKREVKETGKTDRISTAELEKLAGRKLKEHEIKNLKKAYREGGFQEALLDVRVKGKSDKFAAF</sequence>
<dbReference type="Pfam" id="PF06229">
    <property type="entry name" value="FRG1"/>
    <property type="match status" value="1"/>
</dbReference>
<name>A0A0E9NA84_SAICN</name>
<dbReference type="STRING" id="698492.A0A0E9NA84"/>
<dbReference type="GO" id="GO:0005730">
    <property type="term" value="C:nucleolus"/>
    <property type="evidence" value="ECO:0007669"/>
    <property type="project" value="UniProtKB-SubCell"/>
</dbReference>
<dbReference type="GO" id="GO:0071013">
    <property type="term" value="C:catalytic step 2 spliceosome"/>
    <property type="evidence" value="ECO:0007669"/>
    <property type="project" value="TreeGrafter"/>
</dbReference>
<organism evidence="5 6">
    <name type="scientific">Saitoella complicata (strain BCRC 22490 / CBS 7301 / JCM 7358 / NBRC 10748 / NRRL Y-17804)</name>
    <dbReference type="NCBI Taxonomy" id="698492"/>
    <lineage>
        <taxon>Eukaryota</taxon>
        <taxon>Fungi</taxon>
        <taxon>Dikarya</taxon>
        <taxon>Ascomycota</taxon>
        <taxon>Taphrinomycotina</taxon>
        <taxon>Taphrinomycotina incertae sedis</taxon>
        <taxon>Saitoella</taxon>
    </lineage>
</organism>
<evidence type="ECO:0000256" key="3">
    <source>
        <dbReference type="ARBA" id="ARBA00023242"/>
    </source>
</evidence>
<dbReference type="GO" id="GO:0051015">
    <property type="term" value="F:actin filament binding"/>
    <property type="evidence" value="ECO:0007669"/>
    <property type="project" value="TreeGrafter"/>
</dbReference>
<dbReference type="RefSeq" id="XP_019027001.1">
    <property type="nucleotide sequence ID" value="XM_019169030.1"/>
</dbReference>
<dbReference type="InterPro" id="IPR008999">
    <property type="entry name" value="Actin-crosslinking"/>
</dbReference>
<feature type="region of interest" description="Disordered" evidence="4">
    <location>
        <begin position="1"/>
        <end position="45"/>
    </location>
</feature>
<dbReference type="PANTHER" id="PTHR12928">
    <property type="entry name" value="FRG1 PROTEIN"/>
    <property type="match status" value="1"/>
</dbReference>
<accession>A0A0E9NA84</accession>
<dbReference type="EMBL" id="BACD03000005">
    <property type="protein sequence ID" value="GAO46797.1"/>
    <property type="molecule type" value="Genomic_DNA"/>
</dbReference>
<dbReference type="CDD" id="cd23339">
    <property type="entry name" value="beta-trefoil_FSCN_fungal_FRG1-like"/>
    <property type="match status" value="1"/>
</dbReference>
<dbReference type="Proteomes" id="UP000033140">
    <property type="component" value="Unassembled WGS sequence"/>
</dbReference>
<dbReference type="InterPro" id="IPR010414">
    <property type="entry name" value="FRG1"/>
</dbReference>
<reference evidence="5 6" key="3">
    <citation type="journal article" date="2015" name="Genome Announc.">
        <title>Draft Genome Sequence of the Archiascomycetous Yeast Saitoella complicata.</title>
        <authorList>
            <person name="Yamauchi K."/>
            <person name="Kondo S."/>
            <person name="Hamamoto M."/>
            <person name="Takahashi Y."/>
            <person name="Ogura Y."/>
            <person name="Hayashi T."/>
            <person name="Nishida H."/>
        </authorList>
    </citation>
    <scope>NUCLEOTIDE SEQUENCE [LARGE SCALE GENOMIC DNA]</scope>
    <source>
        <strain evidence="5 6">NRRL Y-17804</strain>
    </source>
</reference>
<evidence type="ECO:0000313" key="5">
    <source>
        <dbReference type="EMBL" id="GAO46797.1"/>
    </source>
</evidence>
<dbReference type="OMA" id="ACDVNGK"/>
<reference evidence="5 6" key="2">
    <citation type="journal article" date="2014" name="J. Gen. Appl. Microbiol.">
        <title>The early diverging ascomycetous budding yeast Saitoella complicata has three histone deacetylases belonging to the Clr6, Hos2, and Rpd3 lineages.</title>
        <authorList>
            <person name="Nishida H."/>
            <person name="Matsumoto T."/>
            <person name="Kondo S."/>
            <person name="Hamamoto M."/>
            <person name="Yoshikawa H."/>
        </authorList>
    </citation>
    <scope>NUCLEOTIDE SEQUENCE [LARGE SCALE GENOMIC DNA]</scope>
    <source>
        <strain evidence="5 6">NRRL Y-17804</strain>
    </source>
</reference>
<dbReference type="AlphaFoldDB" id="A0A0E9NA84"/>
<reference evidence="5 6" key="1">
    <citation type="journal article" date="2011" name="J. Gen. Appl. Microbiol.">
        <title>Draft genome sequencing of the enigmatic yeast Saitoella complicata.</title>
        <authorList>
            <person name="Nishida H."/>
            <person name="Hamamoto M."/>
            <person name="Sugiyama J."/>
        </authorList>
    </citation>
    <scope>NUCLEOTIDE SEQUENCE [LARGE SCALE GENOMIC DNA]</scope>
    <source>
        <strain evidence="5 6">NRRL Y-17804</strain>
    </source>
</reference>
<dbReference type="OrthoDB" id="5539371at2759"/>
<dbReference type="PANTHER" id="PTHR12928:SF0">
    <property type="entry name" value="FSHD REGION GENE 1"/>
    <property type="match status" value="1"/>
</dbReference>
<comment type="caution">
    <text evidence="5">The sequence shown here is derived from an EMBL/GenBank/DDBJ whole genome shotgun (WGS) entry which is preliminary data.</text>
</comment>
<gene>
    <name evidence="5" type="ORF">G7K_1016-t1</name>
</gene>
<evidence type="ECO:0000256" key="2">
    <source>
        <dbReference type="ARBA" id="ARBA00010878"/>
    </source>
</evidence>
<keyword evidence="3" id="KW-0539">Nucleus</keyword>
<comment type="similarity">
    <text evidence="2">Belongs to the FRG1 family.</text>
</comment>
<protein>
    <recommendedName>
        <fullName evidence="7">FRG1-like family-domain-containing protein</fullName>
    </recommendedName>
</protein>
<dbReference type="SUPFAM" id="SSF50405">
    <property type="entry name" value="Actin-crosslinking proteins"/>
    <property type="match status" value="1"/>
</dbReference>
<evidence type="ECO:0000313" key="6">
    <source>
        <dbReference type="Proteomes" id="UP000033140"/>
    </source>
</evidence>
<keyword evidence="6" id="KW-1185">Reference proteome</keyword>
<evidence type="ECO:0000256" key="1">
    <source>
        <dbReference type="ARBA" id="ARBA00004604"/>
    </source>
</evidence>
<evidence type="ECO:0008006" key="7">
    <source>
        <dbReference type="Google" id="ProtNLM"/>
    </source>
</evidence>